<evidence type="ECO:0000313" key="3">
    <source>
        <dbReference type="Proteomes" id="UP001164746"/>
    </source>
</evidence>
<dbReference type="EMBL" id="CP111025">
    <property type="protein sequence ID" value="WAR27155.1"/>
    <property type="molecule type" value="Genomic_DNA"/>
</dbReference>
<feature type="domain" description="Plexin cytoplasmic RasGAP" evidence="1">
    <location>
        <begin position="28"/>
        <end position="137"/>
    </location>
</feature>
<feature type="domain" description="Plexin cytoplasmic RasGAP" evidence="1">
    <location>
        <begin position="140"/>
        <end position="211"/>
    </location>
</feature>
<keyword evidence="3" id="KW-1185">Reference proteome</keyword>
<dbReference type="Proteomes" id="UP001164746">
    <property type="component" value="Chromosome 14"/>
</dbReference>
<dbReference type="InterPro" id="IPR008936">
    <property type="entry name" value="Rho_GTPase_activation_prot"/>
</dbReference>
<evidence type="ECO:0000313" key="2">
    <source>
        <dbReference type="EMBL" id="WAR27155.1"/>
    </source>
</evidence>
<dbReference type="InterPro" id="IPR013548">
    <property type="entry name" value="Plexin_cytoplasmic_RasGAP_dom"/>
</dbReference>
<dbReference type="InterPro" id="IPR031148">
    <property type="entry name" value="Plexin"/>
</dbReference>
<name>A0ABY7FYB5_MYAAR</name>
<organism evidence="2 3">
    <name type="scientific">Mya arenaria</name>
    <name type="common">Soft-shell clam</name>
    <dbReference type="NCBI Taxonomy" id="6604"/>
    <lineage>
        <taxon>Eukaryota</taxon>
        <taxon>Metazoa</taxon>
        <taxon>Spiralia</taxon>
        <taxon>Lophotrochozoa</taxon>
        <taxon>Mollusca</taxon>
        <taxon>Bivalvia</taxon>
        <taxon>Autobranchia</taxon>
        <taxon>Heteroconchia</taxon>
        <taxon>Euheterodonta</taxon>
        <taxon>Imparidentia</taxon>
        <taxon>Neoheterodontei</taxon>
        <taxon>Myida</taxon>
        <taxon>Myoidea</taxon>
        <taxon>Myidae</taxon>
        <taxon>Mya</taxon>
    </lineage>
</organism>
<reference evidence="2" key="1">
    <citation type="submission" date="2022-11" db="EMBL/GenBank/DDBJ databases">
        <title>Centuries of genome instability and evolution in soft-shell clam transmissible cancer (bioRxiv).</title>
        <authorList>
            <person name="Hart S.F.M."/>
            <person name="Yonemitsu M.A."/>
            <person name="Giersch R.M."/>
            <person name="Beal B.F."/>
            <person name="Arriagada G."/>
            <person name="Davis B.W."/>
            <person name="Ostrander E.A."/>
            <person name="Goff S.P."/>
            <person name="Metzger M.J."/>
        </authorList>
    </citation>
    <scope>NUCLEOTIDE SEQUENCE</scope>
    <source>
        <strain evidence="2">MELC-2E11</strain>
        <tissue evidence="2">Siphon/mantle</tissue>
    </source>
</reference>
<proteinExistence type="predicted"/>
<dbReference type="Pfam" id="PF08337">
    <property type="entry name" value="Plexin_cytopl"/>
    <property type="match status" value="2"/>
</dbReference>
<dbReference type="Gene3D" id="1.10.506.10">
    <property type="entry name" value="GTPase Activation - p120gap, domain 1"/>
    <property type="match status" value="2"/>
</dbReference>
<evidence type="ECO:0000259" key="1">
    <source>
        <dbReference type="Pfam" id="PF08337"/>
    </source>
</evidence>
<gene>
    <name evidence="2" type="ORF">MAR_012859</name>
</gene>
<accession>A0ABY7FYB5</accession>
<sequence length="222" mass="26007">MSVNIKTAASPESFIIGSIRKSKPIVRTVSGSNFWHLMKQHNEDEEVKLASDFFLPRLLNTKGTLQEYIDEFYSQILHVPNDPPIIIKFLFDMLDSAANRCNITDPDVIHTWKCNSLMLRFWVNIIKNPEFVFDIHKPGSPSNKLLFAKEIPRYRKMVKEYFAEMKSRPAVSDQDLNSYLTQKISQKYSGKIYQSTALIEMFKFAKRYRQKCIFMAMDQFQK</sequence>
<protein>
    <submittedName>
        <fullName evidence="2">PLXA3-like protein</fullName>
    </submittedName>
</protein>
<dbReference type="SUPFAM" id="SSF48350">
    <property type="entry name" value="GTPase activation domain, GAP"/>
    <property type="match status" value="1"/>
</dbReference>
<dbReference type="PANTHER" id="PTHR22625">
    <property type="entry name" value="PLEXIN"/>
    <property type="match status" value="1"/>
</dbReference>
<dbReference type="PANTHER" id="PTHR22625:SF70">
    <property type="entry name" value="PLEXIN A, ISOFORM A"/>
    <property type="match status" value="1"/>
</dbReference>